<dbReference type="GO" id="GO:0000725">
    <property type="term" value="P:recombinational repair"/>
    <property type="evidence" value="ECO:0007669"/>
    <property type="project" value="TreeGrafter"/>
</dbReference>
<keyword evidence="8" id="KW-0238">DNA-binding</keyword>
<evidence type="ECO:0000256" key="10">
    <source>
        <dbReference type="ARBA" id="ARBA00023235"/>
    </source>
</evidence>
<dbReference type="InterPro" id="IPR011335">
    <property type="entry name" value="Restrct_endonuc-II-like"/>
</dbReference>
<keyword evidence="2 14" id="KW-0547">Nucleotide-binding</keyword>
<organism evidence="18 19">
    <name type="scientific">Halocatena salina</name>
    <dbReference type="NCBI Taxonomy" id="2934340"/>
    <lineage>
        <taxon>Archaea</taxon>
        <taxon>Methanobacteriati</taxon>
        <taxon>Methanobacteriota</taxon>
        <taxon>Stenosarchaea group</taxon>
        <taxon>Halobacteria</taxon>
        <taxon>Halobacteriales</taxon>
        <taxon>Natronomonadaceae</taxon>
        <taxon>Halocatena</taxon>
    </lineage>
</organism>
<gene>
    <name evidence="18" type="ORF">MW046_18830</name>
</gene>
<evidence type="ECO:0000256" key="3">
    <source>
        <dbReference type="ARBA" id="ARBA00022763"/>
    </source>
</evidence>
<dbReference type="GO" id="GO:0003677">
    <property type="term" value="F:DNA binding"/>
    <property type="evidence" value="ECO:0007669"/>
    <property type="project" value="UniProtKB-KW"/>
</dbReference>
<feature type="domain" description="UvrD-like helicase C-terminal" evidence="17">
    <location>
        <begin position="533"/>
        <end position="819"/>
    </location>
</feature>
<dbReference type="SUPFAM" id="SSF52980">
    <property type="entry name" value="Restriction endonuclease-like"/>
    <property type="match status" value="1"/>
</dbReference>
<reference evidence="18" key="1">
    <citation type="submission" date="2022-04" db="EMBL/GenBank/DDBJ databases">
        <title>Halocatena sp. nov., isolated from a salt lake.</title>
        <authorList>
            <person name="Cui H.-L."/>
        </authorList>
    </citation>
    <scope>NUCLEOTIDE SEQUENCE</scope>
    <source>
        <strain evidence="18">AD-1</strain>
        <plasmid evidence="18">unnamed4</plasmid>
    </source>
</reference>
<keyword evidence="10" id="KW-0413">Isomerase</keyword>
<evidence type="ECO:0000256" key="12">
    <source>
        <dbReference type="ARBA" id="ARBA00034808"/>
    </source>
</evidence>
<evidence type="ECO:0000256" key="6">
    <source>
        <dbReference type="ARBA" id="ARBA00022839"/>
    </source>
</evidence>
<dbReference type="GO" id="GO:0004527">
    <property type="term" value="F:exonuclease activity"/>
    <property type="evidence" value="ECO:0007669"/>
    <property type="project" value="UniProtKB-KW"/>
</dbReference>
<keyword evidence="4 14" id="KW-0378">Hydrolase</keyword>
<sequence>MTDNDDNAIQLTTEQEDALVQDRNVAITAGAGTGKTTTLTERYVTVLEENPTLTPENIVTITFTRKAAAELTERVRAEIYDRLAAVDSQAAYQRWRAVLDDLEDGYVHTIHAFCTRLLRERAIEAPVSLGFDVLDEDGAASLQRAVVTEFLERHQSDEDVALLAHLWGRPQLLTILTGLLDARPQSEAVLDRWRDADVDEYVDLLWKVVCDVDADEARETLYTTGVLTHLRDLAGRVTVEAEIQDDDGLQAYQTFETIADLLPDDPEASTPRTCQRAILELYTVCEKKSGGLYSSAGYVIGDRDDWNEDGDVYDDLKDAIDVVIDAIGPHEEAVDTTPGELEENSAHYALALMRVFDEVREQYDAEKDRRDALDFPDVIETTISFLRRNDEVRTRLQDQFAAVMVDEFQDTDDRQWELVKLLTGGMEGTATNVFLVGDEKQSIYAFRGADVTTFATARAELHSVNATFDIDHVPDSEAKRPTSLELSGNFRTLEEPLVFLNELFEQLFHPEGDKHRPFEARPQSLTARRNQVEDVEGLEGSVEYLVVPNDAETATTLFGDDHPVAEGAVEHTTEAEAQGLAARLTHLFNEPPTIQDPETGDHRAATPDDVAILLRRRTHLHRYQRALAAHDIPYTVIGGVGFYETPEIQALTNLLRVLGDPTDDVSLYGVLRSPLFGFTDDRLAPAVADADSIWHALEQSDDPHLTDAFELLTTWRTRSGCTSPDEEGMLSWDRVLTRVIDETGFLASVSADERGQQAVANVEKFRDQVRTWSESGVHTAAGLLHRIDRQANIESREGDADIPGDAEGVRIMTIHASKGLEFPIVMIPDLGSSLNFGRSVDDYGYVQLVEGTDDAPPLPAVGGPDPHDAFSIEETAVHAYADRLARLQERAEAKRLLYVACTRVRDHLLLCGTHEIDVDASGALDLGETEPFDEANRWRDWLQPVLLDDTELLTEAVRNGPASGHLGNAEYTVRTPPRPINWRSATETDAVMPEISIPSPSERDVGRRVAATTLVNNVTDHSGGEHSSADRTESVGLSPTTFGTVVHRLTELQPPRDDWETFIHRVSQIAGEEPTPDALREAVTHAEDAIAFVDDVESSVALEATHDEYSVVARIDGTRIVGDIDRLLVTPDGYHIIDYKTNDLSTTMTEELAEHYRPQMLSYALALLQHDSDRCVRASLRFTDIGVEERFEWNPEELDEIKAELRTIVDERT</sequence>
<evidence type="ECO:0000256" key="1">
    <source>
        <dbReference type="ARBA" id="ARBA00022722"/>
    </source>
</evidence>
<dbReference type="GeneID" id="71930147"/>
<keyword evidence="18" id="KW-0614">Plasmid</keyword>
<dbReference type="Proteomes" id="UP000831768">
    <property type="component" value="Plasmid unnamed4"/>
</dbReference>
<dbReference type="PANTHER" id="PTHR11070:SF23">
    <property type="entry name" value="RECBCD ENZYME SUBUNIT RECB"/>
    <property type="match status" value="1"/>
</dbReference>
<dbReference type="SUPFAM" id="SSF52540">
    <property type="entry name" value="P-loop containing nucleoside triphosphate hydrolases"/>
    <property type="match status" value="1"/>
</dbReference>
<keyword evidence="9" id="KW-0234">DNA repair</keyword>
<dbReference type="InterPro" id="IPR038726">
    <property type="entry name" value="PDDEXK_AddAB-type"/>
</dbReference>
<dbReference type="GO" id="GO:0005829">
    <property type="term" value="C:cytosol"/>
    <property type="evidence" value="ECO:0007669"/>
    <property type="project" value="TreeGrafter"/>
</dbReference>
<keyword evidence="6" id="KW-0269">Exonuclease</keyword>
<dbReference type="KEGG" id="haad:MW046_18830"/>
<feature type="compositionally biased region" description="Basic and acidic residues" evidence="15">
    <location>
        <begin position="1022"/>
        <end position="1033"/>
    </location>
</feature>
<protein>
    <recommendedName>
        <fullName evidence="12">DNA 3'-5' helicase</fullName>
        <ecNumber evidence="12">5.6.2.4</ecNumber>
    </recommendedName>
</protein>
<accession>A0A8U0AC54</accession>
<dbReference type="Gene3D" id="3.90.320.10">
    <property type="match status" value="1"/>
</dbReference>
<feature type="region of interest" description="Disordered" evidence="15">
    <location>
        <begin position="1018"/>
        <end position="1038"/>
    </location>
</feature>
<dbReference type="GO" id="GO:0005524">
    <property type="term" value="F:ATP binding"/>
    <property type="evidence" value="ECO:0007669"/>
    <property type="project" value="UniProtKB-UniRule"/>
</dbReference>
<dbReference type="Pfam" id="PF00580">
    <property type="entry name" value="UvrD-helicase"/>
    <property type="match status" value="1"/>
</dbReference>
<evidence type="ECO:0000256" key="9">
    <source>
        <dbReference type="ARBA" id="ARBA00023204"/>
    </source>
</evidence>
<dbReference type="Gene3D" id="1.10.486.10">
    <property type="entry name" value="PCRA, domain 4"/>
    <property type="match status" value="1"/>
</dbReference>
<keyword evidence="1" id="KW-0540">Nuclease</keyword>
<dbReference type="RefSeq" id="WP_247995976.1">
    <property type="nucleotide sequence ID" value="NZ_CP096023.1"/>
</dbReference>
<keyword evidence="5 14" id="KW-0347">Helicase</keyword>
<dbReference type="EMBL" id="CP096023">
    <property type="protein sequence ID" value="UPM45327.1"/>
    <property type="molecule type" value="Genomic_DNA"/>
</dbReference>
<feature type="binding site" evidence="14">
    <location>
        <begin position="29"/>
        <end position="36"/>
    </location>
    <ligand>
        <name>ATP</name>
        <dbReference type="ChEBI" id="CHEBI:30616"/>
    </ligand>
</feature>
<dbReference type="InterPro" id="IPR014017">
    <property type="entry name" value="DNA_helicase_UvrD-like_C"/>
</dbReference>
<evidence type="ECO:0000256" key="15">
    <source>
        <dbReference type="SAM" id="MobiDB-lite"/>
    </source>
</evidence>
<evidence type="ECO:0000313" key="18">
    <source>
        <dbReference type="EMBL" id="UPM45327.1"/>
    </source>
</evidence>
<evidence type="ECO:0000313" key="19">
    <source>
        <dbReference type="Proteomes" id="UP000831768"/>
    </source>
</evidence>
<comment type="catalytic activity">
    <reaction evidence="13">
        <text>ATP + H2O = ADP + phosphate + H(+)</text>
        <dbReference type="Rhea" id="RHEA:13065"/>
        <dbReference type="ChEBI" id="CHEBI:15377"/>
        <dbReference type="ChEBI" id="CHEBI:15378"/>
        <dbReference type="ChEBI" id="CHEBI:30616"/>
        <dbReference type="ChEBI" id="CHEBI:43474"/>
        <dbReference type="ChEBI" id="CHEBI:456216"/>
        <dbReference type="EC" id="5.6.2.4"/>
    </reaction>
</comment>
<dbReference type="InterPro" id="IPR000212">
    <property type="entry name" value="DNA_helicase_UvrD/REP"/>
</dbReference>
<comment type="catalytic activity">
    <reaction evidence="11">
        <text>Couples ATP hydrolysis with the unwinding of duplex DNA by translocating in the 3'-5' direction.</text>
        <dbReference type="EC" id="5.6.2.4"/>
    </reaction>
</comment>
<evidence type="ECO:0000256" key="14">
    <source>
        <dbReference type="PROSITE-ProRule" id="PRU00560"/>
    </source>
</evidence>
<keyword evidence="3" id="KW-0227">DNA damage</keyword>
<evidence type="ECO:0000259" key="16">
    <source>
        <dbReference type="PROSITE" id="PS51198"/>
    </source>
</evidence>
<dbReference type="InterPro" id="IPR014016">
    <property type="entry name" value="UvrD-like_ATP-bd"/>
</dbReference>
<dbReference type="InterPro" id="IPR011604">
    <property type="entry name" value="PDDEXK-like_dom_sf"/>
</dbReference>
<evidence type="ECO:0000256" key="4">
    <source>
        <dbReference type="ARBA" id="ARBA00022801"/>
    </source>
</evidence>
<dbReference type="PROSITE" id="PS51198">
    <property type="entry name" value="UVRD_HELICASE_ATP_BIND"/>
    <property type="match status" value="1"/>
</dbReference>
<dbReference type="AlphaFoldDB" id="A0A8U0AC54"/>
<dbReference type="GO" id="GO:0009338">
    <property type="term" value="C:exodeoxyribonuclease V complex"/>
    <property type="evidence" value="ECO:0007669"/>
    <property type="project" value="TreeGrafter"/>
</dbReference>
<evidence type="ECO:0000256" key="11">
    <source>
        <dbReference type="ARBA" id="ARBA00034617"/>
    </source>
</evidence>
<evidence type="ECO:0000256" key="5">
    <source>
        <dbReference type="ARBA" id="ARBA00022806"/>
    </source>
</evidence>
<dbReference type="Pfam" id="PF13361">
    <property type="entry name" value="UvrD_C"/>
    <property type="match status" value="1"/>
</dbReference>
<dbReference type="InterPro" id="IPR027417">
    <property type="entry name" value="P-loop_NTPase"/>
</dbReference>
<dbReference type="GO" id="GO:0043138">
    <property type="term" value="F:3'-5' DNA helicase activity"/>
    <property type="evidence" value="ECO:0007669"/>
    <property type="project" value="UniProtKB-EC"/>
</dbReference>
<dbReference type="Pfam" id="PF12705">
    <property type="entry name" value="PDDEXK_1"/>
    <property type="match status" value="1"/>
</dbReference>
<dbReference type="Gene3D" id="3.40.50.300">
    <property type="entry name" value="P-loop containing nucleotide triphosphate hydrolases"/>
    <property type="match status" value="4"/>
</dbReference>
<evidence type="ECO:0000256" key="2">
    <source>
        <dbReference type="ARBA" id="ARBA00022741"/>
    </source>
</evidence>
<evidence type="ECO:0000256" key="8">
    <source>
        <dbReference type="ARBA" id="ARBA00023125"/>
    </source>
</evidence>
<feature type="domain" description="UvrD-like helicase ATP-binding" evidence="16">
    <location>
        <begin position="8"/>
        <end position="493"/>
    </location>
</feature>
<dbReference type="EC" id="5.6.2.4" evidence="12"/>
<geneLocation type="plasmid" evidence="18 19">
    <name>unnamed4</name>
</geneLocation>
<evidence type="ECO:0000256" key="13">
    <source>
        <dbReference type="ARBA" id="ARBA00048988"/>
    </source>
</evidence>
<dbReference type="PROSITE" id="PS51217">
    <property type="entry name" value="UVRD_HELICASE_CTER"/>
    <property type="match status" value="1"/>
</dbReference>
<evidence type="ECO:0000256" key="7">
    <source>
        <dbReference type="ARBA" id="ARBA00022840"/>
    </source>
</evidence>
<evidence type="ECO:0000259" key="17">
    <source>
        <dbReference type="PROSITE" id="PS51217"/>
    </source>
</evidence>
<keyword evidence="7 14" id="KW-0067">ATP-binding</keyword>
<proteinExistence type="predicted"/>
<keyword evidence="19" id="KW-1185">Reference proteome</keyword>
<dbReference type="PANTHER" id="PTHR11070">
    <property type="entry name" value="UVRD / RECB / PCRA DNA HELICASE FAMILY MEMBER"/>
    <property type="match status" value="1"/>
</dbReference>
<name>A0A8U0AC54_9EURY</name>